<evidence type="ECO:0000313" key="7">
    <source>
        <dbReference type="Proteomes" id="UP000320244"/>
    </source>
</evidence>
<evidence type="ECO:0000256" key="1">
    <source>
        <dbReference type="ARBA" id="ARBA00023015"/>
    </source>
</evidence>
<dbReference type="EMBL" id="VCQV01000004">
    <property type="protein sequence ID" value="TWP37912.1"/>
    <property type="molecule type" value="Genomic_DNA"/>
</dbReference>
<evidence type="ECO:0000259" key="5">
    <source>
        <dbReference type="PROSITE" id="PS50977"/>
    </source>
</evidence>
<proteinExistence type="predicted"/>
<dbReference type="GO" id="GO:0003700">
    <property type="term" value="F:DNA-binding transcription factor activity"/>
    <property type="evidence" value="ECO:0007669"/>
    <property type="project" value="TreeGrafter"/>
</dbReference>
<dbReference type="Proteomes" id="UP000320244">
    <property type="component" value="Unassembled WGS sequence"/>
</dbReference>
<accession>A0A563E6S5</accession>
<dbReference type="Pfam" id="PF00440">
    <property type="entry name" value="TetR_N"/>
    <property type="match status" value="1"/>
</dbReference>
<reference evidence="6 7" key="1">
    <citation type="submission" date="2019-05" db="EMBL/GenBank/DDBJ databases">
        <authorList>
            <person name="Lee S.D."/>
        </authorList>
    </citation>
    <scope>NUCLEOTIDE SEQUENCE [LARGE SCALE GENOMIC DNA]</scope>
    <source>
        <strain evidence="6 7">C5-26</strain>
    </source>
</reference>
<organism evidence="6 7">
    <name type="scientific">Leekyejoonella antrihumi</name>
    <dbReference type="NCBI Taxonomy" id="1660198"/>
    <lineage>
        <taxon>Bacteria</taxon>
        <taxon>Bacillati</taxon>
        <taxon>Actinomycetota</taxon>
        <taxon>Actinomycetes</taxon>
        <taxon>Micrococcales</taxon>
        <taxon>Dermacoccaceae</taxon>
        <taxon>Leekyejoonella</taxon>
    </lineage>
</organism>
<evidence type="ECO:0000256" key="3">
    <source>
        <dbReference type="ARBA" id="ARBA00023163"/>
    </source>
</evidence>
<evidence type="ECO:0000313" key="6">
    <source>
        <dbReference type="EMBL" id="TWP37912.1"/>
    </source>
</evidence>
<protein>
    <submittedName>
        <fullName evidence="6">TetR/AcrR family transcriptional regulator</fullName>
    </submittedName>
</protein>
<keyword evidence="7" id="KW-1185">Reference proteome</keyword>
<gene>
    <name evidence="6" type="ORF">FGL98_04155</name>
</gene>
<keyword evidence="1" id="KW-0805">Transcription regulation</keyword>
<dbReference type="PROSITE" id="PS50977">
    <property type="entry name" value="HTH_TETR_2"/>
    <property type="match status" value="1"/>
</dbReference>
<evidence type="ECO:0000256" key="2">
    <source>
        <dbReference type="ARBA" id="ARBA00023125"/>
    </source>
</evidence>
<sequence>MFNLHFGAIEGKTDLMTEIPTLTLASVDSFESALTVLVAPPEDARTIKRRQAARRVTYCAQRLAVERGYEEFTLDDLAQEAGVSRRTLFNYFPGKLEAVLGNPPRLALADVEAFLEGRPTGNLMHDLSVLVLALLQDEDLAKDEWVTTRRCFERNPKLLVAAMGKFHKIAAAAQQLIAKREGVPADSARARICVGLLAGLFDVSINEFVESEDRRTVADTYMDNLKLASRLLRDTAD</sequence>
<keyword evidence="3" id="KW-0804">Transcription</keyword>
<evidence type="ECO:0000256" key="4">
    <source>
        <dbReference type="PROSITE-ProRule" id="PRU00335"/>
    </source>
</evidence>
<reference evidence="6 7" key="2">
    <citation type="submission" date="2019-08" db="EMBL/GenBank/DDBJ databases">
        <title>Jejuicoccus antrihumi gen. nov., sp. nov., a new member of the family Dermacoccaceae isolated from a cave.</title>
        <authorList>
            <person name="Schumann P."/>
            <person name="Kim I.S."/>
        </authorList>
    </citation>
    <scope>NUCLEOTIDE SEQUENCE [LARGE SCALE GENOMIC DNA]</scope>
    <source>
        <strain evidence="6 7">C5-26</strain>
    </source>
</reference>
<dbReference type="GO" id="GO:0000976">
    <property type="term" value="F:transcription cis-regulatory region binding"/>
    <property type="evidence" value="ECO:0007669"/>
    <property type="project" value="TreeGrafter"/>
</dbReference>
<dbReference type="PANTHER" id="PTHR30055:SF238">
    <property type="entry name" value="MYCOFACTOCIN BIOSYNTHESIS TRANSCRIPTIONAL REGULATOR MFTR-RELATED"/>
    <property type="match status" value="1"/>
</dbReference>
<dbReference type="SUPFAM" id="SSF46689">
    <property type="entry name" value="Homeodomain-like"/>
    <property type="match status" value="1"/>
</dbReference>
<comment type="caution">
    <text evidence="6">The sequence shown here is derived from an EMBL/GenBank/DDBJ whole genome shotgun (WGS) entry which is preliminary data.</text>
</comment>
<keyword evidence="2 4" id="KW-0238">DNA-binding</keyword>
<dbReference type="PANTHER" id="PTHR30055">
    <property type="entry name" value="HTH-TYPE TRANSCRIPTIONAL REGULATOR RUTR"/>
    <property type="match status" value="1"/>
</dbReference>
<dbReference type="OrthoDB" id="8688418at2"/>
<dbReference type="PRINTS" id="PR00455">
    <property type="entry name" value="HTHTETR"/>
</dbReference>
<feature type="domain" description="HTH tetR-type" evidence="5">
    <location>
        <begin position="50"/>
        <end position="110"/>
    </location>
</feature>
<dbReference type="InterPro" id="IPR009057">
    <property type="entry name" value="Homeodomain-like_sf"/>
</dbReference>
<name>A0A563E6S5_9MICO</name>
<dbReference type="AlphaFoldDB" id="A0A563E6S5"/>
<dbReference type="InterPro" id="IPR050109">
    <property type="entry name" value="HTH-type_TetR-like_transc_reg"/>
</dbReference>
<dbReference type="Gene3D" id="1.10.357.10">
    <property type="entry name" value="Tetracycline Repressor, domain 2"/>
    <property type="match status" value="1"/>
</dbReference>
<dbReference type="InterPro" id="IPR001647">
    <property type="entry name" value="HTH_TetR"/>
</dbReference>
<feature type="DNA-binding region" description="H-T-H motif" evidence="4">
    <location>
        <begin position="73"/>
        <end position="92"/>
    </location>
</feature>